<organism evidence="1 2">
    <name type="scientific">Durusdinium trenchii</name>
    <dbReference type="NCBI Taxonomy" id="1381693"/>
    <lineage>
        <taxon>Eukaryota</taxon>
        <taxon>Sar</taxon>
        <taxon>Alveolata</taxon>
        <taxon>Dinophyceae</taxon>
        <taxon>Suessiales</taxon>
        <taxon>Symbiodiniaceae</taxon>
        <taxon>Durusdinium</taxon>
    </lineage>
</organism>
<evidence type="ECO:0000313" key="1">
    <source>
        <dbReference type="EMBL" id="CAK9016359.1"/>
    </source>
</evidence>
<proteinExistence type="predicted"/>
<keyword evidence="2" id="KW-1185">Reference proteome</keyword>
<reference evidence="1 2" key="1">
    <citation type="submission" date="2024-02" db="EMBL/GenBank/DDBJ databases">
        <authorList>
            <person name="Chen Y."/>
            <person name="Shah S."/>
            <person name="Dougan E. K."/>
            <person name="Thang M."/>
            <person name="Chan C."/>
        </authorList>
    </citation>
    <scope>NUCLEOTIDE SEQUENCE [LARGE SCALE GENOMIC DNA]</scope>
</reference>
<protein>
    <submittedName>
        <fullName evidence="1">Uncharacterized protein</fullName>
    </submittedName>
</protein>
<sequence>MLCCFVLSVQHPGNPIQHGFARTFCDLHCIRDAVRKGDDAILRALEEAVEIIGKNTQLLLEHYAIALMEPLPWSWKSCRALWQSSQRGLDHLDQFGNEWFGDVFEKQVEEEASEEAMQEFDTMWWDMRRELDSYLGASLDYVHATTAAAQMLRDYSAHCKAGFAELKRSYSHSERAEKKAHRALKKAWTAVTSSLGEMASKVVDGAMFDHLALHDIHSLRLQKSEIKSFCSRSNETFALQLAADALQKGLFGQTQQQLAELAMLQHRFVSGGLGEAPDLNLVMDAKSPRSDFSQAA</sequence>
<dbReference type="Proteomes" id="UP001642464">
    <property type="component" value="Unassembled WGS sequence"/>
</dbReference>
<comment type="caution">
    <text evidence="1">The sequence shown here is derived from an EMBL/GenBank/DDBJ whole genome shotgun (WGS) entry which is preliminary data.</text>
</comment>
<dbReference type="EMBL" id="CAXAMM010008113">
    <property type="protein sequence ID" value="CAK9016359.1"/>
    <property type="molecule type" value="Genomic_DNA"/>
</dbReference>
<gene>
    <name evidence="1" type="ORF">SCF082_LOCUS13144</name>
</gene>
<name>A0ABP0JQP4_9DINO</name>
<evidence type="ECO:0000313" key="2">
    <source>
        <dbReference type="Proteomes" id="UP001642464"/>
    </source>
</evidence>
<accession>A0ABP0JQP4</accession>